<dbReference type="InterPro" id="IPR052769">
    <property type="entry name" value="TPR_domain_protein"/>
</dbReference>
<protein>
    <recommendedName>
        <fullName evidence="4">Tetratricopeptide repeat protein 1</fullName>
    </recommendedName>
</protein>
<dbReference type="OrthoDB" id="1872379at2759"/>
<organism evidence="2 3">
    <name type="scientific">Imshaugia aleurites</name>
    <dbReference type="NCBI Taxonomy" id="172621"/>
    <lineage>
        <taxon>Eukaryota</taxon>
        <taxon>Fungi</taxon>
        <taxon>Dikarya</taxon>
        <taxon>Ascomycota</taxon>
        <taxon>Pezizomycotina</taxon>
        <taxon>Lecanoromycetes</taxon>
        <taxon>OSLEUM clade</taxon>
        <taxon>Lecanoromycetidae</taxon>
        <taxon>Lecanorales</taxon>
        <taxon>Lecanorineae</taxon>
        <taxon>Parmeliaceae</taxon>
        <taxon>Imshaugia</taxon>
    </lineage>
</organism>
<evidence type="ECO:0000313" key="2">
    <source>
        <dbReference type="EMBL" id="CAF9917688.1"/>
    </source>
</evidence>
<dbReference type="SUPFAM" id="SSF48452">
    <property type="entry name" value="TPR-like"/>
    <property type="match status" value="1"/>
</dbReference>
<evidence type="ECO:0000313" key="3">
    <source>
        <dbReference type="Proteomes" id="UP000664534"/>
    </source>
</evidence>
<reference evidence="2" key="1">
    <citation type="submission" date="2021-03" db="EMBL/GenBank/DDBJ databases">
        <authorList>
            <person name="Tagirdzhanova G."/>
        </authorList>
    </citation>
    <scope>NUCLEOTIDE SEQUENCE</scope>
</reference>
<gene>
    <name evidence="2" type="ORF">IMSHALPRED_003721</name>
</gene>
<keyword evidence="3" id="KW-1185">Reference proteome</keyword>
<sequence>MAQPDSSPDLPNESKAPLAPRFSQEEENALLQESNAQKSTANQFFTSSQYSQAIGEYDKALSSCPNYLEYEIAVLKSNIAACHLKLQDWKAAVESATAALDALDRLLPKKKEKPEDDAGKDGGVVEIEGEGAAAEEELKKLEMGDQRRDDILRIRSKALMRRGKAKSEQGGWANLQNAEDDYKALAQLPTLPPQDQKIVQAALRSLPPRIDAAKEKEMGDMMGKLKELGNGILKPFGLSTDNFKMEKDPNSGGYSMNFNQGR</sequence>
<comment type="caution">
    <text evidence="2">The sequence shown here is derived from an EMBL/GenBank/DDBJ whole genome shotgun (WGS) entry which is preliminary data.</text>
</comment>
<feature type="compositionally biased region" description="Polar residues" evidence="1">
    <location>
        <begin position="31"/>
        <end position="42"/>
    </location>
</feature>
<feature type="compositionally biased region" description="Polar residues" evidence="1">
    <location>
        <begin position="252"/>
        <end position="262"/>
    </location>
</feature>
<dbReference type="InterPro" id="IPR011990">
    <property type="entry name" value="TPR-like_helical_dom_sf"/>
</dbReference>
<proteinExistence type="predicted"/>
<name>A0A8H3F4W3_9LECA</name>
<dbReference type="PANTHER" id="PTHR46014">
    <property type="entry name" value="TETRATRICOPEPTIDE REPEAT PROTEIN 1"/>
    <property type="match status" value="1"/>
</dbReference>
<dbReference type="Gene3D" id="1.25.40.10">
    <property type="entry name" value="Tetratricopeptide repeat domain"/>
    <property type="match status" value="1"/>
</dbReference>
<dbReference type="EMBL" id="CAJPDT010000019">
    <property type="protein sequence ID" value="CAF9917688.1"/>
    <property type="molecule type" value="Genomic_DNA"/>
</dbReference>
<accession>A0A8H3F4W3</accession>
<dbReference type="Proteomes" id="UP000664534">
    <property type="component" value="Unassembled WGS sequence"/>
</dbReference>
<evidence type="ECO:0008006" key="4">
    <source>
        <dbReference type="Google" id="ProtNLM"/>
    </source>
</evidence>
<dbReference type="PANTHER" id="PTHR46014:SF1">
    <property type="entry name" value="TETRATRICOPEPTIDE REPEAT PROTEIN 1"/>
    <property type="match status" value="1"/>
</dbReference>
<evidence type="ECO:0000256" key="1">
    <source>
        <dbReference type="SAM" id="MobiDB-lite"/>
    </source>
</evidence>
<feature type="region of interest" description="Disordered" evidence="1">
    <location>
        <begin position="1"/>
        <end position="42"/>
    </location>
</feature>
<dbReference type="AlphaFoldDB" id="A0A8H3F4W3"/>
<feature type="region of interest" description="Disordered" evidence="1">
    <location>
        <begin position="243"/>
        <end position="262"/>
    </location>
</feature>